<feature type="compositionally biased region" description="Polar residues" evidence="1">
    <location>
        <begin position="173"/>
        <end position="182"/>
    </location>
</feature>
<keyword evidence="3" id="KW-1185">Reference proteome</keyword>
<dbReference type="AlphaFoldDB" id="A0A7W6C4H4"/>
<evidence type="ECO:0000313" key="2">
    <source>
        <dbReference type="EMBL" id="MBB3940693.1"/>
    </source>
</evidence>
<protein>
    <submittedName>
        <fullName evidence="2">Uncharacterized protein</fullName>
    </submittedName>
</protein>
<name>A0A7W6C4H4_9SPHN</name>
<accession>A0A7W6C4H4</accession>
<evidence type="ECO:0000313" key="3">
    <source>
        <dbReference type="Proteomes" id="UP000561459"/>
    </source>
</evidence>
<proteinExistence type="predicted"/>
<feature type="compositionally biased region" description="Low complexity" evidence="1">
    <location>
        <begin position="126"/>
        <end position="143"/>
    </location>
</feature>
<dbReference type="Proteomes" id="UP000561459">
    <property type="component" value="Unassembled WGS sequence"/>
</dbReference>
<feature type="region of interest" description="Disordered" evidence="1">
    <location>
        <begin position="113"/>
        <end position="182"/>
    </location>
</feature>
<gene>
    <name evidence="2" type="ORF">GGR39_002350</name>
</gene>
<organism evidence="2 3">
    <name type="scientific">Novosphingobium fluoreni</name>
    <dbReference type="NCBI Taxonomy" id="1391222"/>
    <lineage>
        <taxon>Bacteria</taxon>
        <taxon>Pseudomonadati</taxon>
        <taxon>Pseudomonadota</taxon>
        <taxon>Alphaproteobacteria</taxon>
        <taxon>Sphingomonadales</taxon>
        <taxon>Sphingomonadaceae</taxon>
        <taxon>Novosphingobium</taxon>
    </lineage>
</organism>
<comment type="caution">
    <text evidence="2">The sequence shown here is derived from an EMBL/GenBank/DDBJ whole genome shotgun (WGS) entry which is preliminary data.</text>
</comment>
<dbReference type="EMBL" id="JACIDY010000005">
    <property type="protein sequence ID" value="MBB3940693.1"/>
    <property type="molecule type" value="Genomic_DNA"/>
</dbReference>
<reference evidence="2 3" key="1">
    <citation type="submission" date="2020-08" db="EMBL/GenBank/DDBJ databases">
        <title>Genomic Encyclopedia of Type Strains, Phase IV (KMG-IV): sequencing the most valuable type-strain genomes for metagenomic binning, comparative biology and taxonomic classification.</title>
        <authorList>
            <person name="Goeker M."/>
        </authorList>
    </citation>
    <scope>NUCLEOTIDE SEQUENCE [LARGE SCALE GENOMIC DNA]</scope>
    <source>
        <strain evidence="2 3">DSM 27568</strain>
    </source>
</reference>
<evidence type="ECO:0000256" key="1">
    <source>
        <dbReference type="SAM" id="MobiDB-lite"/>
    </source>
</evidence>
<sequence>MFKISKREPEWREILPGVRVEFEPITIKAVRAARKAAATALGVDPDDIEEAGDQLTRELLRRGIRAWDGVGDEEGEQLPLSSETLDMALEDPTFFQAADQAYVHPYIMRNAEKNGSSASPNGTGEAGTQAKGTATSTAATRKAAAARRTPKRGKKVAPISKTSRAPKRAKKSGVSSSIAADS</sequence>
<feature type="compositionally biased region" description="Basic residues" evidence="1">
    <location>
        <begin position="144"/>
        <end position="155"/>
    </location>
</feature>
<dbReference type="RefSeq" id="WP_183617281.1">
    <property type="nucleotide sequence ID" value="NZ_JACIDY010000005.1"/>
</dbReference>
<feature type="compositionally biased region" description="Polar residues" evidence="1">
    <location>
        <begin position="113"/>
        <end position="122"/>
    </location>
</feature>